<gene>
    <name evidence="1" type="ORF">GALMADRAFT_240350</name>
</gene>
<keyword evidence="2" id="KW-1185">Reference proteome</keyword>
<protein>
    <submittedName>
        <fullName evidence="1">Uncharacterized protein</fullName>
    </submittedName>
</protein>
<dbReference type="Proteomes" id="UP000027222">
    <property type="component" value="Unassembled WGS sequence"/>
</dbReference>
<proteinExistence type="predicted"/>
<name>A0A067TQ13_GALM3</name>
<dbReference type="EMBL" id="KL142370">
    <property type="protein sequence ID" value="KDR81969.1"/>
    <property type="molecule type" value="Genomic_DNA"/>
</dbReference>
<sequence length="143" mass="16412">MGRSARFSSSWKVRRRNIFWRENSNPPRVLVLVLVLLLTTLLALASVLRLHLFWCTERLALDVTVTVTSRFSHGPCQGQQGMKQHRGPRDVIERIEKRQEYMPVQPERNSEAEVLRLWPNISSGSPDNFAGCNDACLPSSRIR</sequence>
<dbReference type="HOGENOM" id="CLU_1806310_0_0_1"/>
<organism evidence="1 2">
    <name type="scientific">Galerina marginata (strain CBS 339.88)</name>
    <dbReference type="NCBI Taxonomy" id="685588"/>
    <lineage>
        <taxon>Eukaryota</taxon>
        <taxon>Fungi</taxon>
        <taxon>Dikarya</taxon>
        <taxon>Basidiomycota</taxon>
        <taxon>Agaricomycotina</taxon>
        <taxon>Agaricomycetes</taxon>
        <taxon>Agaricomycetidae</taxon>
        <taxon>Agaricales</taxon>
        <taxon>Agaricineae</taxon>
        <taxon>Strophariaceae</taxon>
        <taxon>Galerina</taxon>
    </lineage>
</organism>
<evidence type="ECO:0000313" key="2">
    <source>
        <dbReference type="Proteomes" id="UP000027222"/>
    </source>
</evidence>
<accession>A0A067TQ13</accession>
<reference evidence="2" key="1">
    <citation type="journal article" date="2014" name="Proc. Natl. Acad. Sci. U.S.A.">
        <title>Extensive sampling of basidiomycete genomes demonstrates inadequacy of the white-rot/brown-rot paradigm for wood decay fungi.</title>
        <authorList>
            <person name="Riley R."/>
            <person name="Salamov A.A."/>
            <person name="Brown D.W."/>
            <person name="Nagy L.G."/>
            <person name="Floudas D."/>
            <person name="Held B.W."/>
            <person name="Levasseur A."/>
            <person name="Lombard V."/>
            <person name="Morin E."/>
            <person name="Otillar R."/>
            <person name="Lindquist E.A."/>
            <person name="Sun H."/>
            <person name="LaButti K.M."/>
            <person name="Schmutz J."/>
            <person name="Jabbour D."/>
            <person name="Luo H."/>
            <person name="Baker S.E."/>
            <person name="Pisabarro A.G."/>
            <person name="Walton J.D."/>
            <person name="Blanchette R.A."/>
            <person name="Henrissat B."/>
            <person name="Martin F."/>
            <person name="Cullen D."/>
            <person name="Hibbett D.S."/>
            <person name="Grigoriev I.V."/>
        </authorList>
    </citation>
    <scope>NUCLEOTIDE SEQUENCE [LARGE SCALE GENOMIC DNA]</scope>
    <source>
        <strain evidence="2">CBS 339.88</strain>
    </source>
</reference>
<evidence type="ECO:0000313" key="1">
    <source>
        <dbReference type="EMBL" id="KDR81969.1"/>
    </source>
</evidence>
<dbReference type="AlphaFoldDB" id="A0A067TQ13"/>